<dbReference type="InterPro" id="IPR010611">
    <property type="entry name" value="3D_dom"/>
</dbReference>
<protein>
    <recommendedName>
        <fullName evidence="2">peptidoglycan lytic exotransglycosylase</fullName>
        <ecNumber evidence="2">4.2.2.n1</ecNumber>
    </recommendedName>
    <alternativeName>
        <fullName evidence="5">Murein hydrolase A</fullName>
    </alternativeName>
</protein>
<sequence>MSTEGNARLVSLPFGAIEGWQDDDHAAAWRAYRLSATYAAASEPKTRSLGIDGTALARVARIAAVMPAEISSAEARAFFETHFQPMRVTPAAGNGFFTGFYEPEVAASRQPDETFRVPLLAPPPELVEVDEHAPPPGIEPGMRFARQTAAGFEPFFDRGEIERGALDGRGLELAYVADRVDALFIHIQGAARLRMADGTLLRVTYAAKSGHAYTSVGKVLLDRQALPKGGVSMQSIRAWLAEHPDQASEVIWQNRSYIFFREAPVIDPELGPIAAAKVPLTAGRSLAVDRTLHTFHAPIWIDTRLPAAEGGGAYRRLMMAQDTGSAILGPARGDIFFGSGDEAGRIAGRMQAAGDFVVLAPRSVP</sequence>
<dbReference type="GO" id="GO:0004553">
    <property type="term" value="F:hydrolase activity, hydrolyzing O-glycosyl compounds"/>
    <property type="evidence" value="ECO:0007669"/>
    <property type="project" value="InterPro"/>
</dbReference>
<dbReference type="PANTHER" id="PTHR30124:SF0">
    <property type="entry name" value="MEMBRANE-BOUND LYTIC MUREIN TRANSGLYCOSYLASE A"/>
    <property type="match status" value="1"/>
</dbReference>
<dbReference type="Proteomes" id="UP001144805">
    <property type="component" value="Unassembled WGS sequence"/>
</dbReference>
<dbReference type="RefSeq" id="WP_266336616.1">
    <property type="nucleotide sequence ID" value="NZ_JAPKNK010000001.1"/>
</dbReference>
<name>A0A9X3E0H9_9HYPH</name>
<dbReference type="GO" id="GO:0008933">
    <property type="term" value="F:peptidoglycan lytic transglycosylase activity"/>
    <property type="evidence" value="ECO:0007669"/>
    <property type="project" value="TreeGrafter"/>
</dbReference>
<dbReference type="PIRSF" id="PIRSF019422">
    <property type="entry name" value="MltA"/>
    <property type="match status" value="1"/>
</dbReference>
<dbReference type="SMART" id="SM00925">
    <property type="entry name" value="MltA"/>
    <property type="match status" value="1"/>
</dbReference>
<keyword evidence="3" id="KW-0456">Lyase</keyword>
<gene>
    <name evidence="7" type="ORF">OSH07_00325</name>
</gene>
<comment type="caution">
    <text evidence="7">The sequence shown here is derived from an EMBL/GenBank/DDBJ whole genome shotgun (WGS) entry which is preliminary data.</text>
</comment>
<evidence type="ECO:0000256" key="3">
    <source>
        <dbReference type="ARBA" id="ARBA00023239"/>
    </source>
</evidence>
<evidence type="ECO:0000256" key="4">
    <source>
        <dbReference type="ARBA" id="ARBA00023316"/>
    </source>
</evidence>
<dbReference type="GO" id="GO:0009254">
    <property type="term" value="P:peptidoglycan turnover"/>
    <property type="evidence" value="ECO:0007669"/>
    <property type="project" value="InterPro"/>
</dbReference>
<proteinExistence type="predicted"/>
<dbReference type="GO" id="GO:0019867">
    <property type="term" value="C:outer membrane"/>
    <property type="evidence" value="ECO:0007669"/>
    <property type="project" value="InterPro"/>
</dbReference>
<comment type="catalytic activity">
    <reaction evidence="1">
        <text>Exolytic cleavage of the (1-&gt;4)-beta-glycosidic linkage between N-acetylmuramic acid (MurNAc) and N-acetylglucosamine (GlcNAc) residues in peptidoglycan, from either the reducing or the non-reducing ends of the peptidoglycan chains, with concomitant formation of a 1,6-anhydrobond in the MurNAc residue.</text>
        <dbReference type="EC" id="4.2.2.n1"/>
    </reaction>
</comment>
<evidence type="ECO:0000256" key="1">
    <source>
        <dbReference type="ARBA" id="ARBA00001420"/>
    </source>
</evidence>
<evidence type="ECO:0000256" key="5">
    <source>
        <dbReference type="ARBA" id="ARBA00030918"/>
    </source>
</evidence>
<dbReference type="Pfam" id="PF06725">
    <property type="entry name" value="3D"/>
    <property type="match status" value="1"/>
</dbReference>
<evidence type="ECO:0000313" key="7">
    <source>
        <dbReference type="EMBL" id="MCX5567628.1"/>
    </source>
</evidence>
<dbReference type="PANTHER" id="PTHR30124">
    <property type="entry name" value="MEMBRANE-BOUND LYTIC MUREIN TRANSGLYCOSYLASE A"/>
    <property type="match status" value="1"/>
</dbReference>
<keyword evidence="8" id="KW-1185">Reference proteome</keyword>
<dbReference type="EMBL" id="JAPKNK010000001">
    <property type="protein sequence ID" value="MCX5567628.1"/>
    <property type="molecule type" value="Genomic_DNA"/>
</dbReference>
<dbReference type="SUPFAM" id="SSF50685">
    <property type="entry name" value="Barwin-like endoglucanases"/>
    <property type="match status" value="1"/>
</dbReference>
<feature type="domain" description="Lytic transglycosylase MltA" evidence="6">
    <location>
        <begin position="104"/>
        <end position="261"/>
    </location>
</feature>
<dbReference type="GO" id="GO:0009253">
    <property type="term" value="P:peptidoglycan catabolic process"/>
    <property type="evidence" value="ECO:0007669"/>
    <property type="project" value="TreeGrafter"/>
</dbReference>
<dbReference type="AlphaFoldDB" id="A0A9X3E0H9"/>
<reference evidence="7" key="1">
    <citation type="submission" date="2022-11" db="EMBL/GenBank/DDBJ databases">
        <title>Biodiversity and phylogenetic relationships of bacteria.</title>
        <authorList>
            <person name="Machado R.A.R."/>
            <person name="Bhat A."/>
            <person name="Loulou A."/>
            <person name="Kallel S."/>
        </authorList>
    </citation>
    <scope>NUCLEOTIDE SEQUENCE</scope>
    <source>
        <strain evidence="7">K-TC2</strain>
    </source>
</reference>
<dbReference type="InterPro" id="IPR036908">
    <property type="entry name" value="RlpA-like_sf"/>
</dbReference>
<dbReference type="GO" id="GO:0071555">
    <property type="term" value="P:cell wall organization"/>
    <property type="evidence" value="ECO:0007669"/>
    <property type="project" value="UniProtKB-KW"/>
</dbReference>
<dbReference type="Pfam" id="PF03562">
    <property type="entry name" value="MltA"/>
    <property type="match status" value="1"/>
</dbReference>
<dbReference type="CDD" id="cd14668">
    <property type="entry name" value="mlta_B"/>
    <property type="match status" value="1"/>
</dbReference>
<dbReference type="InterPro" id="IPR005300">
    <property type="entry name" value="MltA_B"/>
</dbReference>
<dbReference type="Gene3D" id="2.40.240.50">
    <property type="entry name" value="Barwin-like endoglucanases"/>
    <property type="match status" value="1"/>
</dbReference>
<evidence type="ECO:0000313" key="8">
    <source>
        <dbReference type="Proteomes" id="UP001144805"/>
    </source>
</evidence>
<accession>A0A9X3E0H9</accession>
<organism evidence="7 8">
    <name type="scientific">Kaistia nematophila</name>
    <dbReference type="NCBI Taxonomy" id="2994654"/>
    <lineage>
        <taxon>Bacteria</taxon>
        <taxon>Pseudomonadati</taxon>
        <taxon>Pseudomonadota</taxon>
        <taxon>Alphaproteobacteria</taxon>
        <taxon>Hyphomicrobiales</taxon>
        <taxon>Kaistiaceae</taxon>
        <taxon>Kaistia</taxon>
    </lineage>
</organism>
<dbReference type="EC" id="4.2.2.n1" evidence="2"/>
<dbReference type="CDD" id="cd14485">
    <property type="entry name" value="mltA_like_LT_A"/>
    <property type="match status" value="1"/>
</dbReference>
<keyword evidence="4" id="KW-0961">Cell wall biogenesis/degradation</keyword>
<evidence type="ECO:0000259" key="6">
    <source>
        <dbReference type="SMART" id="SM00925"/>
    </source>
</evidence>
<dbReference type="Gene3D" id="2.40.40.10">
    <property type="entry name" value="RlpA-like domain"/>
    <property type="match status" value="1"/>
</dbReference>
<dbReference type="InterPro" id="IPR026044">
    <property type="entry name" value="MltA"/>
</dbReference>
<evidence type="ECO:0000256" key="2">
    <source>
        <dbReference type="ARBA" id="ARBA00012587"/>
    </source>
</evidence>